<comment type="catalytic activity">
    <reaction evidence="5">
        <text>RX + glutathione = an S-substituted glutathione + a halide anion + H(+)</text>
        <dbReference type="Rhea" id="RHEA:16437"/>
        <dbReference type="ChEBI" id="CHEBI:15378"/>
        <dbReference type="ChEBI" id="CHEBI:16042"/>
        <dbReference type="ChEBI" id="CHEBI:17792"/>
        <dbReference type="ChEBI" id="CHEBI:57925"/>
        <dbReference type="ChEBI" id="CHEBI:90779"/>
        <dbReference type="EC" id="2.5.1.18"/>
    </reaction>
</comment>
<evidence type="ECO:0000256" key="4">
    <source>
        <dbReference type="ARBA" id="ARBA00038317"/>
    </source>
</evidence>
<dbReference type="SFLD" id="SFLDG00363">
    <property type="entry name" value="AMPS_(cytGST):_Alpha-__Mu-__Pi"/>
    <property type="match status" value="1"/>
</dbReference>
<dbReference type="Gene3D" id="1.20.1050.10">
    <property type="match status" value="1"/>
</dbReference>
<keyword evidence="3" id="KW-0808">Transferase</keyword>
<dbReference type="PROSITE" id="PS50405">
    <property type="entry name" value="GST_CTER"/>
    <property type="match status" value="1"/>
</dbReference>
<dbReference type="InterPro" id="IPR004045">
    <property type="entry name" value="Glutathione_S-Trfase_N"/>
</dbReference>
<evidence type="ECO:0000256" key="5">
    <source>
        <dbReference type="ARBA" id="ARBA00047960"/>
    </source>
</evidence>
<dbReference type="OrthoDB" id="414243at2759"/>
<feature type="domain" description="GST N-terminal" evidence="6">
    <location>
        <begin position="2"/>
        <end position="79"/>
    </location>
</feature>
<organism evidence="8 9">
    <name type="scientific">Chironomus riparius</name>
    <dbReference type="NCBI Taxonomy" id="315576"/>
    <lineage>
        <taxon>Eukaryota</taxon>
        <taxon>Metazoa</taxon>
        <taxon>Ecdysozoa</taxon>
        <taxon>Arthropoda</taxon>
        <taxon>Hexapoda</taxon>
        <taxon>Insecta</taxon>
        <taxon>Pterygota</taxon>
        <taxon>Neoptera</taxon>
        <taxon>Endopterygota</taxon>
        <taxon>Diptera</taxon>
        <taxon>Nematocera</taxon>
        <taxon>Chironomoidea</taxon>
        <taxon>Chironomidae</taxon>
        <taxon>Chironominae</taxon>
        <taxon>Chironomus</taxon>
    </lineage>
</organism>
<dbReference type="PANTHER" id="PTHR11571:SF224">
    <property type="entry name" value="HEMATOPOIETIC PROSTAGLANDIN D SYNTHASE"/>
    <property type="match status" value="1"/>
</dbReference>
<dbReference type="Pfam" id="PF02798">
    <property type="entry name" value="GST_N"/>
    <property type="match status" value="1"/>
</dbReference>
<dbReference type="SFLD" id="SFLDG01205">
    <property type="entry name" value="AMPS.1"/>
    <property type="match status" value="1"/>
</dbReference>
<dbReference type="CDD" id="cd03039">
    <property type="entry name" value="GST_N_Sigma_like"/>
    <property type="match status" value="1"/>
</dbReference>
<dbReference type="EMBL" id="OU895880">
    <property type="protein sequence ID" value="CAG9810421.1"/>
    <property type="molecule type" value="Genomic_DNA"/>
</dbReference>
<dbReference type="FunFam" id="3.40.30.10:FF:000035">
    <property type="entry name" value="hematopoietic prostaglandin D synthase"/>
    <property type="match status" value="1"/>
</dbReference>
<dbReference type="SFLD" id="SFLDS00019">
    <property type="entry name" value="Glutathione_Transferase_(cytos"/>
    <property type="match status" value="1"/>
</dbReference>
<proteinExistence type="inferred from homology"/>
<dbReference type="AlphaFoldDB" id="A0A9N9S8V4"/>
<evidence type="ECO:0000256" key="3">
    <source>
        <dbReference type="ARBA" id="ARBA00022679"/>
    </source>
</evidence>
<dbReference type="GO" id="GO:0004364">
    <property type="term" value="F:glutathione transferase activity"/>
    <property type="evidence" value="ECO:0007669"/>
    <property type="project" value="UniProtKB-EC"/>
</dbReference>
<dbReference type="FunFam" id="1.20.1050.10:FF:000030">
    <property type="entry name" value="Glutathione S-transferase S1"/>
    <property type="match status" value="1"/>
</dbReference>
<keyword evidence="9" id="KW-1185">Reference proteome</keyword>
<dbReference type="Gene3D" id="3.40.30.10">
    <property type="entry name" value="Glutaredoxin"/>
    <property type="match status" value="1"/>
</dbReference>
<reference evidence="8" key="1">
    <citation type="submission" date="2022-01" db="EMBL/GenBank/DDBJ databases">
        <authorList>
            <person name="King R."/>
        </authorList>
    </citation>
    <scope>NUCLEOTIDE SEQUENCE</scope>
</reference>
<dbReference type="InterPro" id="IPR040079">
    <property type="entry name" value="Glutathione_S-Trfase"/>
</dbReference>
<dbReference type="InterPro" id="IPR036249">
    <property type="entry name" value="Thioredoxin-like_sf"/>
</dbReference>
<dbReference type="CDD" id="cd03192">
    <property type="entry name" value="GST_C_Sigma_like"/>
    <property type="match status" value="1"/>
</dbReference>
<comment type="similarity">
    <text evidence="4">Belongs to the GST superfamily. Sigma family.</text>
</comment>
<evidence type="ECO:0000313" key="8">
    <source>
        <dbReference type="EMBL" id="CAG9810421.1"/>
    </source>
</evidence>
<dbReference type="SUPFAM" id="SSF47616">
    <property type="entry name" value="GST C-terminal domain-like"/>
    <property type="match status" value="1"/>
</dbReference>
<evidence type="ECO:0000259" key="6">
    <source>
        <dbReference type="PROSITE" id="PS50404"/>
    </source>
</evidence>
<sequence length="206" mass="23956">MSTYKLTYFNFPALGEPIRFLLSYGGVEFEDNRIEWSNWHQIKGTTPLGQVPILEVDGQVFYQTIPICRFLGSKFNLLGDNEMENYQIDNVVQTITDLRMKIEMVNFDKFSPPNVIEEKRAQLKSESIPFFLKNLEDIASKNDGFLAVKKLSWGDLYFAAMIDYMNWMMKGNLLEDFENLKKVYGNVMEIDGIKSYVEKRPKPQMG</sequence>
<accession>A0A9N9S8V4</accession>
<evidence type="ECO:0000256" key="2">
    <source>
        <dbReference type="ARBA" id="ARBA00012452"/>
    </source>
</evidence>
<dbReference type="SUPFAM" id="SSF52833">
    <property type="entry name" value="Thioredoxin-like"/>
    <property type="match status" value="1"/>
</dbReference>
<gene>
    <name evidence="8" type="ORF">CHIRRI_LOCUS13234</name>
</gene>
<dbReference type="InterPro" id="IPR004046">
    <property type="entry name" value="GST_C"/>
</dbReference>
<feature type="domain" description="GST C-terminal" evidence="7">
    <location>
        <begin position="81"/>
        <end position="205"/>
    </location>
</feature>
<dbReference type="Proteomes" id="UP001153620">
    <property type="component" value="Chromosome 4"/>
</dbReference>
<protein>
    <recommendedName>
        <fullName evidence="2">glutathione transferase</fullName>
        <ecNumber evidence="2">2.5.1.18</ecNumber>
    </recommendedName>
</protein>
<comment type="subunit">
    <text evidence="1">Homodimer.</text>
</comment>
<dbReference type="PANTHER" id="PTHR11571">
    <property type="entry name" value="GLUTATHIONE S-TRANSFERASE"/>
    <property type="match status" value="1"/>
</dbReference>
<reference evidence="8" key="2">
    <citation type="submission" date="2022-10" db="EMBL/GenBank/DDBJ databases">
        <authorList>
            <consortium name="ENA_rothamsted_submissions"/>
            <consortium name="culmorum"/>
            <person name="King R."/>
        </authorList>
    </citation>
    <scope>NUCLEOTIDE SEQUENCE</scope>
</reference>
<dbReference type="PROSITE" id="PS50404">
    <property type="entry name" value="GST_NTER"/>
    <property type="match status" value="1"/>
</dbReference>
<dbReference type="GO" id="GO:0004602">
    <property type="term" value="F:glutathione peroxidase activity"/>
    <property type="evidence" value="ECO:0007669"/>
    <property type="project" value="UniProtKB-ARBA"/>
</dbReference>
<dbReference type="EC" id="2.5.1.18" evidence="2"/>
<dbReference type="GO" id="GO:0006749">
    <property type="term" value="P:glutathione metabolic process"/>
    <property type="evidence" value="ECO:0007669"/>
    <property type="project" value="TreeGrafter"/>
</dbReference>
<evidence type="ECO:0000256" key="1">
    <source>
        <dbReference type="ARBA" id="ARBA00011738"/>
    </source>
</evidence>
<dbReference type="Pfam" id="PF14497">
    <property type="entry name" value="GST_C_3"/>
    <property type="match status" value="1"/>
</dbReference>
<name>A0A9N9S8V4_9DIPT</name>
<evidence type="ECO:0000313" key="9">
    <source>
        <dbReference type="Proteomes" id="UP001153620"/>
    </source>
</evidence>
<dbReference type="InterPro" id="IPR010987">
    <property type="entry name" value="Glutathione-S-Trfase_C-like"/>
</dbReference>
<evidence type="ECO:0000259" key="7">
    <source>
        <dbReference type="PROSITE" id="PS50405"/>
    </source>
</evidence>
<dbReference type="InterPro" id="IPR050213">
    <property type="entry name" value="GST_superfamily"/>
</dbReference>
<dbReference type="InterPro" id="IPR036282">
    <property type="entry name" value="Glutathione-S-Trfase_C_sf"/>
</dbReference>